<comment type="caution">
    <text evidence="2">The sequence shown here is derived from an EMBL/GenBank/DDBJ whole genome shotgun (WGS) entry which is preliminary data.</text>
</comment>
<gene>
    <name evidence="2" type="ORF">GALL_533690</name>
</gene>
<evidence type="ECO:0000256" key="1">
    <source>
        <dbReference type="SAM" id="MobiDB-lite"/>
    </source>
</evidence>
<evidence type="ECO:0000313" key="2">
    <source>
        <dbReference type="EMBL" id="OIQ65074.1"/>
    </source>
</evidence>
<protein>
    <submittedName>
        <fullName evidence="2">Uncharacterized protein</fullName>
    </submittedName>
</protein>
<accession>A0A1J5P1Y3</accession>
<name>A0A1J5P1Y3_9ZZZZ</name>
<feature type="region of interest" description="Disordered" evidence="1">
    <location>
        <begin position="68"/>
        <end position="89"/>
    </location>
</feature>
<proteinExistence type="predicted"/>
<sequence length="192" mass="21165">MAEALEIECRQRATGRCRADRFALCHQLRRRRQQPGALHLPGQLIQHAAGIHCVAWHLRHAGLDRHRGQGPGPGLERVGPGAGAGGHRITKGRLEPEAEGLGVERHHHIAIGGHRIFDWCQRIAAIAQQLRVQERLLGAKRGAGKRHLGETANWRGSIGRLERQRHLRPRPLGSCHRSLLLFVGQASGSATV</sequence>
<dbReference type="EMBL" id="MLJW01007610">
    <property type="protein sequence ID" value="OIQ65074.1"/>
    <property type="molecule type" value="Genomic_DNA"/>
</dbReference>
<dbReference type="AlphaFoldDB" id="A0A1J5P1Y3"/>
<organism evidence="2">
    <name type="scientific">mine drainage metagenome</name>
    <dbReference type="NCBI Taxonomy" id="410659"/>
    <lineage>
        <taxon>unclassified sequences</taxon>
        <taxon>metagenomes</taxon>
        <taxon>ecological metagenomes</taxon>
    </lineage>
</organism>
<reference evidence="2" key="1">
    <citation type="submission" date="2016-10" db="EMBL/GenBank/DDBJ databases">
        <title>Sequence of Gallionella enrichment culture.</title>
        <authorList>
            <person name="Poehlein A."/>
            <person name="Muehling M."/>
            <person name="Daniel R."/>
        </authorList>
    </citation>
    <scope>NUCLEOTIDE SEQUENCE</scope>
</reference>